<proteinExistence type="predicted"/>
<name>C3MUP4_SACI4</name>
<dbReference type="HOGENOM" id="CLU_784407_0_0_2"/>
<evidence type="ECO:0008006" key="3">
    <source>
        <dbReference type="Google" id="ProtNLM"/>
    </source>
</evidence>
<sequence>MDESEIEKLYNGKLSDLYYLYSHATAEEIIKWMKNRKTAEIKIHEIEGDSEVVVVIPTANVNGKLARNAKEVYKGFHIIFVESSGPLFNYARSVNLGVKHSLVLKPKWVIISNDDVISIRGNIKEELSTVSINVDLIMASRSNYHTYPVVLVKPNDYFIKGMKIFGMVFNLAPADVYGEILRYKERLGIKSITMIKSMVGFMVKFSGEIVGEFINSGSFAIVRPREKVMDETFINSHEDLLLSITSKYYISKIKVREMRGASLGFGKLRFAKIFVNEIYFNYLIRARVLKLNDKQLYSD</sequence>
<reference evidence="1 2" key="1">
    <citation type="journal article" date="2009" name="Proc. Natl. Acad. Sci. U.S.A.">
        <title>Biogeography of the Sulfolobus islandicus pan-genome.</title>
        <authorList>
            <person name="Reno M.L."/>
            <person name="Held N.L."/>
            <person name="Fields C.J."/>
            <person name="Burke P.V."/>
            <person name="Whitaker R.J."/>
        </authorList>
    </citation>
    <scope>NUCLEOTIDE SEQUENCE [LARGE SCALE GENOMIC DNA]</scope>
    <source>
        <strain evidence="2">M.14.25 / Kamchatka #1</strain>
    </source>
</reference>
<accession>C3MUP4</accession>
<gene>
    <name evidence="1" type="ordered locus">M1425_0406</name>
</gene>
<evidence type="ECO:0000313" key="1">
    <source>
        <dbReference type="EMBL" id="ACP37278.1"/>
    </source>
</evidence>
<dbReference type="EMBL" id="CP001400">
    <property type="protein sequence ID" value="ACP37278.1"/>
    <property type="molecule type" value="Genomic_DNA"/>
</dbReference>
<dbReference type="KEGG" id="sia:M1425_0406"/>
<organism evidence="1 2">
    <name type="scientific">Saccharolobus islandicus (strain M.14.25 / Kamchatka #1)</name>
    <name type="common">Sulfolobus islandicus</name>
    <dbReference type="NCBI Taxonomy" id="427317"/>
    <lineage>
        <taxon>Archaea</taxon>
        <taxon>Thermoproteota</taxon>
        <taxon>Thermoprotei</taxon>
        <taxon>Sulfolobales</taxon>
        <taxon>Sulfolobaceae</taxon>
        <taxon>Saccharolobus</taxon>
    </lineage>
</organism>
<dbReference type="Proteomes" id="UP000001350">
    <property type="component" value="Chromosome"/>
</dbReference>
<protein>
    <recommendedName>
        <fullName evidence="3">Glycosyltransferase</fullName>
    </recommendedName>
</protein>
<dbReference type="RefSeq" id="WP_012710555.1">
    <property type="nucleotide sequence ID" value="NC_012588.1"/>
</dbReference>
<dbReference type="GeneID" id="84057930"/>
<dbReference type="AlphaFoldDB" id="C3MUP4"/>
<evidence type="ECO:0000313" key="2">
    <source>
        <dbReference type="Proteomes" id="UP000001350"/>
    </source>
</evidence>